<reference evidence="1 2" key="1">
    <citation type="submission" date="2015-10" db="EMBL/GenBank/DDBJ databases">
        <title>Draft genome sequence of Streptomyces longwoodensis DSM 41677, type strain for the species Streptomyces longwoodensis.</title>
        <authorList>
            <person name="Ruckert C."/>
            <person name="Winkler A."/>
            <person name="Kalinowski J."/>
            <person name="Kampfer P."/>
            <person name="Glaeser S."/>
        </authorList>
    </citation>
    <scope>NUCLEOTIDE SEQUENCE [LARGE SCALE GENOMIC DNA]</scope>
    <source>
        <strain evidence="1 2">DSM 41677</strain>
    </source>
</reference>
<organism evidence="1 2">
    <name type="scientific">Streptomyces longwoodensis</name>
    <dbReference type="NCBI Taxonomy" id="68231"/>
    <lineage>
        <taxon>Bacteria</taxon>
        <taxon>Bacillati</taxon>
        <taxon>Actinomycetota</taxon>
        <taxon>Actinomycetes</taxon>
        <taxon>Kitasatosporales</taxon>
        <taxon>Streptomycetaceae</taxon>
        <taxon>Streptomyces</taxon>
    </lineage>
</organism>
<proteinExistence type="predicted"/>
<evidence type="ECO:0000313" key="2">
    <source>
        <dbReference type="Proteomes" id="UP000053271"/>
    </source>
</evidence>
<dbReference type="Proteomes" id="UP000053271">
    <property type="component" value="Unassembled WGS sequence"/>
</dbReference>
<dbReference type="GeneID" id="91426037"/>
<dbReference type="EMBL" id="LMWS01000018">
    <property type="protein sequence ID" value="KUN37721.1"/>
    <property type="molecule type" value="Genomic_DNA"/>
</dbReference>
<name>A0A117QN96_9ACTN</name>
<dbReference type="AlphaFoldDB" id="A0A117QN96"/>
<dbReference type="RefSeq" id="WP_067233829.1">
    <property type="nucleotide sequence ID" value="NZ_KQ948553.1"/>
</dbReference>
<keyword evidence="2" id="KW-1185">Reference proteome</keyword>
<dbReference type="STRING" id="68231.AQJ30_15670"/>
<accession>A0A117QN96</accession>
<sequence length="169" mass="18253">MSAYLLTTRRLMTLARVVRGRAYHPHRYLIDALAGAIEDAAIALTAYPVDEPGQLPQEAADALAEATEMLTRDDFMVPVAVLGYATAPVTGALPTMRPLTTSRDQVAAADRDLRARRLALVELGHLSSRDDDVMAAAFTGLIKLHRQHDRLAAAVATDLRRHGSAPTTS</sequence>
<comment type="caution">
    <text evidence="1">The sequence shown here is derived from an EMBL/GenBank/DDBJ whole genome shotgun (WGS) entry which is preliminary data.</text>
</comment>
<evidence type="ECO:0000313" key="1">
    <source>
        <dbReference type="EMBL" id="KUN37721.1"/>
    </source>
</evidence>
<gene>
    <name evidence="1" type="ORF">AQJ30_15670</name>
</gene>
<protein>
    <submittedName>
        <fullName evidence="1">Uncharacterized protein</fullName>
    </submittedName>
</protein>